<dbReference type="EMBL" id="JACLAX010000009">
    <property type="protein sequence ID" value="MBC2669573.1"/>
    <property type="molecule type" value="Genomic_DNA"/>
</dbReference>
<gene>
    <name evidence="7" type="ORF">H7F53_10495</name>
</gene>
<feature type="transmembrane region" description="Helical" evidence="5">
    <location>
        <begin position="329"/>
        <end position="352"/>
    </location>
</feature>
<feature type="transmembrane region" description="Helical" evidence="5">
    <location>
        <begin position="7"/>
        <end position="30"/>
    </location>
</feature>
<dbReference type="GO" id="GO:0005886">
    <property type="term" value="C:plasma membrane"/>
    <property type="evidence" value="ECO:0007669"/>
    <property type="project" value="TreeGrafter"/>
</dbReference>
<proteinExistence type="predicted"/>
<feature type="transmembrane region" description="Helical" evidence="5">
    <location>
        <begin position="131"/>
        <end position="151"/>
    </location>
</feature>
<feature type="transmembrane region" description="Helical" evidence="5">
    <location>
        <begin position="74"/>
        <end position="93"/>
    </location>
</feature>
<dbReference type="InterPro" id="IPR005829">
    <property type="entry name" value="Sugar_transporter_CS"/>
</dbReference>
<feature type="domain" description="Major facilitator superfamily (MFS) profile" evidence="6">
    <location>
        <begin position="8"/>
        <end position="419"/>
    </location>
</feature>
<dbReference type="InterPro" id="IPR036259">
    <property type="entry name" value="MFS_trans_sf"/>
</dbReference>
<dbReference type="AlphaFoldDB" id="A0A7X1FZ04"/>
<name>A0A7X1FZ04_9SPHN</name>
<dbReference type="PANTHER" id="PTHR23508:SF10">
    <property type="entry name" value="CARBOXYLIC ACID TRANSPORTER PROTEIN HOMOLOG"/>
    <property type="match status" value="1"/>
</dbReference>
<dbReference type="GO" id="GO:0046943">
    <property type="term" value="F:carboxylic acid transmembrane transporter activity"/>
    <property type="evidence" value="ECO:0007669"/>
    <property type="project" value="TreeGrafter"/>
</dbReference>
<evidence type="ECO:0000256" key="5">
    <source>
        <dbReference type="SAM" id="Phobius"/>
    </source>
</evidence>
<feature type="transmembrane region" description="Helical" evidence="5">
    <location>
        <begin position="305"/>
        <end position="323"/>
    </location>
</feature>
<feature type="transmembrane region" description="Helical" evidence="5">
    <location>
        <begin position="364"/>
        <end position="387"/>
    </location>
</feature>
<comment type="caution">
    <text evidence="7">The sequence shown here is derived from an EMBL/GenBank/DDBJ whole genome shotgun (WGS) entry which is preliminary data.</text>
</comment>
<sequence>MTWQQIVAIAMCVLLNALDGFDVLSISFASPGISKEWGIDRAALGVVLSMELIGMMVGSVLLGQLADRVGRRPTVLACLVIMASGMVATTQVGSIEALAATRLFTGLGIGGMLAVINALAAEFASDRARGAAVAIMAAGYPVGGIAGGAIASGLLAQGDWRDVFWLGAGLTALFLPLVPLFVPEPVSSLLQRRGPETLQKVNRSLVALGHSPTDQLPPVDPIVRSSSIFELFRGGMALTTVLLTVIYFSQLLTFYFVLKWSPKIVSDMGFAPSSAGSVLVWGNVGGLVGSLLYSALSVRMPIRSLIAGFMLASCAAVALFGHSPANLGMLALAAATAQFCANGVIVGLYGLVASSFPTANRAGGTGFVIGLGRGGAALSPMVGGYLFKAGYSLPMVSAIMAGGSLVALAALLILPRRTAESC</sequence>
<keyword evidence="4 5" id="KW-0472">Membrane</keyword>
<comment type="subcellular location">
    <subcellularLocation>
        <location evidence="1">Membrane</location>
        <topology evidence="1">Multi-pass membrane protein</topology>
    </subcellularLocation>
</comment>
<dbReference type="Pfam" id="PF07690">
    <property type="entry name" value="MFS_1"/>
    <property type="match status" value="1"/>
</dbReference>
<dbReference type="InterPro" id="IPR020846">
    <property type="entry name" value="MFS_dom"/>
</dbReference>
<protein>
    <submittedName>
        <fullName evidence="7">MFS transporter</fullName>
    </submittedName>
</protein>
<accession>A0A7X1FZ04</accession>
<organism evidence="7 8">
    <name type="scientific">Novosphingobium piscinae</name>
    <dbReference type="NCBI Taxonomy" id="1507448"/>
    <lineage>
        <taxon>Bacteria</taxon>
        <taxon>Pseudomonadati</taxon>
        <taxon>Pseudomonadota</taxon>
        <taxon>Alphaproteobacteria</taxon>
        <taxon>Sphingomonadales</taxon>
        <taxon>Sphingomonadaceae</taxon>
        <taxon>Novosphingobium</taxon>
    </lineage>
</organism>
<dbReference type="PROSITE" id="PS00216">
    <property type="entry name" value="SUGAR_TRANSPORT_1"/>
    <property type="match status" value="1"/>
</dbReference>
<feature type="transmembrane region" description="Helical" evidence="5">
    <location>
        <begin position="99"/>
        <end position="119"/>
    </location>
</feature>
<dbReference type="SUPFAM" id="SSF103473">
    <property type="entry name" value="MFS general substrate transporter"/>
    <property type="match status" value="1"/>
</dbReference>
<evidence type="ECO:0000256" key="3">
    <source>
        <dbReference type="ARBA" id="ARBA00022989"/>
    </source>
</evidence>
<evidence type="ECO:0000313" key="8">
    <source>
        <dbReference type="Proteomes" id="UP000551327"/>
    </source>
</evidence>
<dbReference type="InterPro" id="IPR011701">
    <property type="entry name" value="MFS"/>
</dbReference>
<evidence type="ECO:0000313" key="7">
    <source>
        <dbReference type="EMBL" id="MBC2669573.1"/>
    </source>
</evidence>
<feature type="transmembrane region" description="Helical" evidence="5">
    <location>
        <begin position="278"/>
        <end position="298"/>
    </location>
</feature>
<evidence type="ECO:0000256" key="1">
    <source>
        <dbReference type="ARBA" id="ARBA00004141"/>
    </source>
</evidence>
<dbReference type="Gene3D" id="1.20.1250.20">
    <property type="entry name" value="MFS general substrate transporter like domains"/>
    <property type="match status" value="1"/>
</dbReference>
<keyword evidence="8" id="KW-1185">Reference proteome</keyword>
<evidence type="ECO:0000256" key="4">
    <source>
        <dbReference type="ARBA" id="ARBA00023136"/>
    </source>
</evidence>
<keyword evidence="3 5" id="KW-1133">Transmembrane helix</keyword>
<dbReference type="PROSITE" id="PS00217">
    <property type="entry name" value="SUGAR_TRANSPORT_2"/>
    <property type="match status" value="1"/>
</dbReference>
<reference evidence="7 8" key="1">
    <citation type="submission" date="2020-08" db="EMBL/GenBank/DDBJ databases">
        <title>The genome sequence of type strain Novosphingobium piscinae KCTC 42194.</title>
        <authorList>
            <person name="Liu Y."/>
        </authorList>
    </citation>
    <scope>NUCLEOTIDE SEQUENCE [LARGE SCALE GENOMIC DNA]</scope>
    <source>
        <strain evidence="7 8">KCTC 42194</strain>
    </source>
</reference>
<evidence type="ECO:0000256" key="2">
    <source>
        <dbReference type="ARBA" id="ARBA00022692"/>
    </source>
</evidence>
<evidence type="ECO:0000259" key="6">
    <source>
        <dbReference type="PROSITE" id="PS50850"/>
    </source>
</evidence>
<feature type="transmembrane region" description="Helical" evidence="5">
    <location>
        <begin position="42"/>
        <end position="62"/>
    </location>
</feature>
<dbReference type="Proteomes" id="UP000551327">
    <property type="component" value="Unassembled WGS sequence"/>
</dbReference>
<dbReference type="PROSITE" id="PS50850">
    <property type="entry name" value="MFS"/>
    <property type="match status" value="1"/>
</dbReference>
<feature type="transmembrane region" description="Helical" evidence="5">
    <location>
        <begin position="234"/>
        <end position="258"/>
    </location>
</feature>
<keyword evidence="2 5" id="KW-0812">Transmembrane</keyword>
<feature type="transmembrane region" description="Helical" evidence="5">
    <location>
        <begin position="393"/>
        <end position="414"/>
    </location>
</feature>
<feature type="transmembrane region" description="Helical" evidence="5">
    <location>
        <begin position="163"/>
        <end position="182"/>
    </location>
</feature>
<dbReference type="PANTHER" id="PTHR23508">
    <property type="entry name" value="CARBOXYLIC ACID TRANSPORTER PROTEIN HOMOLOG"/>
    <property type="match status" value="1"/>
</dbReference>